<dbReference type="InterPro" id="IPR011344">
    <property type="entry name" value="ssDNA-bd"/>
</dbReference>
<dbReference type="InterPro" id="IPR000424">
    <property type="entry name" value="Primosome_PriB/ssb"/>
</dbReference>
<dbReference type="InterPro" id="IPR012340">
    <property type="entry name" value="NA-bd_OB-fold"/>
</dbReference>
<reference evidence="3" key="2">
    <citation type="journal article" date="2021" name="PeerJ">
        <title>Extensive microbial diversity within the chicken gut microbiome revealed by metagenomics and culture.</title>
        <authorList>
            <person name="Gilroy R."/>
            <person name="Ravi A."/>
            <person name="Getino M."/>
            <person name="Pursley I."/>
            <person name="Horton D.L."/>
            <person name="Alikhan N.F."/>
            <person name="Baker D."/>
            <person name="Gharbi K."/>
            <person name="Hall N."/>
            <person name="Watson M."/>
            <person name="Adriaenssens E.M."/>
            <person name="Foster-Nyarko E."/>
            <person name="Jarju S."/>
            <person name="Secka A."/>
            <person name="Antonio M."/>
            <person name="Oren A."/>
            <person name="Chaudhuri R.R."/>
            <person name="La Ragione R."/>
            <person name="Hildebrand F."/>
            <person name="Pallen M.J."/>
        </authorList>
    </citation>
    <scope>NUCLEOTIDE SEQUENCE</scope>
    <source>
        <strain evidence="3">CHK152-2871</strain>
    </source>
</reference>
<organism evidence="3 4">
    <name type="scientific">Candidatus Galligastranaerophilus intestinavium</name>
    <dbReference type="NCBI Taxonomy" id="2840836"/>
    <lineage>
        <taxon>Bacteria</taxon>
        <taxon>Candidatus Galligastranaerophilus</taxon>
    </lineage>
</organism>
<sequence>MTLAKIFITGKVVKNPEKRFTQNDLPITSFTIDVNPQEESLVRVFAMGNLAETVEQTVKEGDSVIVEGRLQTNTFKTSNGRDKKIFEINASTVEKISGGATTQANAPKKENLVQFATEEISQDLIDEDEIPF</sequence>
<dbReference type="SUPFAM" id="SSF50249">
    <property type="entry name" value="Nucleic acid-binding proteins"/>
    <property type="match status" value="1"/>
</dbReference>
<dbReference type="PANTHER" id="PTHR10302">
    <property type="entry name" value="SINGLE-STRANDED DNA-BINDING PROTEIN"/>
    <property type="match status" value="1"/>
</dbReference>
<gene>
    <name evidence="3" type="ORF">IAA86_06785</name>
</gene>
<evidence type="ECO:0000313" key="4">
    <source>
        <dbReference type="Proteomes" id="UP000886865"/>
    </source>
</evidence>
<name>A0A9D1JXQ0_9BACT</name>
<dbReference type="GO" id="GO:0003697">
    <property type="term" value="F:single-stranded DNA binding"/>
    <property type="evidence" value="ECO:0007669"/>
    <property type="project" value="InterPro"/>
</dbReference>
<dbReference type="PROSITE" id="PS50935">
    <property type="entry name" value="SSB"/>
    <property type="match status" value="1"/>
</dbReference>
<dbReference type="EMBL" id="DVJQ01000056">
    <property type="protein sequence ID" value="HIS74709.1"/>
    <property type="molecule type" value="Genomic_DNA"/>
</dbReference>
<dbReference type="Gene3D" id="2.40.50.140">
    <property type="entry name" value="Nucleic acid-binding proteins"/>
    <property type="match status" value="1"/>
</dbReference>
<protein>
    <recommendedName>
        <fullName evidence="2">Single-stranded DNA-binding protein</fullName>
    </recommendedName>
</protein>
<dbReference type="Pfam" id="PF00436">
    <property type="entry name" value="SSB"/>
    <property type="match status" value="1"/>
</dbReference>
<evidence type="ECO:0000256" key="1">
    <source>
        <dbReference type="ARBA" id="ARBA00023125"/>
    </source>
</evidence>
<proteinExistence type="predicted"/>
<dbReference type="CDD" id="cd04496">
    <property type="entry name" value="SSB_OBF"/>
    <property type="match status" value="1"/>
</dbReference>
<dbReference type="AlphaFoldDB" id="A0A9D1JXQ0"/>
<comment type="caution">
    <text evidence="3">The sequence shown here is derived from an EMBL/GenBank/DDBJ whole genome shotgun (WGS) entry which is preliminary data.</text>
</comment>
<dbReference type="GO" id="GO:0009295">
    <property type="term" value="C:nucleoid"/>
    <property type="evidence" value="ECO:0007669"/>
    <property type="project" value="TreeGrafter"/>
</dbReference>
<dbReference type="Proteomes" id="UP000886865">
    <property type="component" value="Unassembled WGS sequence"/>
</dbReference>
<evidence type="ECO:0000256" key="2">
    <source>
        <dbReference type="PIRNR" id="PIRNR002070"/>
    </source>
</evidence>
<evidence type="ECO:0000313" key="3">
    <source>
        <dbReference type="EMBL" id="HIS74709.1"/>
    </source>
</evidence>
<keyword evidence="1 2" id="KW-0238">DNA-binding</keyword>
<dbReference type="PIRSF" id="PIRSF002070">
    <property type="entry name" value="SSB"/>
    <property type="match status" value="1"/>
</dbReference>
<accession>A0A9D1JXQ0</accession>
<dbReference type="PANTHER" id="PTHR10302:SF27">
    <property type="entry name" value="SINGLE-STRANDED DNA-BINDING PROTEIN"/>
    <property type="match status" value="1"/>
</dbReference>
<reference evidence="3" key="1">
    <citation type="submission" date="2020-10" db="EMBL/GenBank/DDBJ databases">
        <authorList>
            <person name="Gilroy R."/>
        </authorList>
    </citation>
    <scope>NUCLEOTIDE SEQUENCE</scope>
    <source>
        <strain evidence="3">CHK152-2871</strain>
    </source>
</reference>
<dbReference type="GO" id="GO:0006260">
    <property type="term" value="P:DNA replication"/>
    <property type="evidence" value="ECO:0007669"/>
    <property type="project" value="InterPro"/>
</dbReference>